<accession>X1NTC7</accession>
<dbReference type="EMBL" id="BARV01021287">
    <property type="protein sequence ID" value="GAI21914.1"/>
    <property type="molecule type" value="Genomic_DNA"/>
</dbReference>
<gene>
    <name evidence="1" type="ORF">S06H3_35303</name>
</gene>
<name>X1NTC7_9ZZZZ</name>
<comment type="caution">
    <text evidence="1">The sequence shown here is derived from an EMBL/GenBank/DDBJ whole genome shotgun (WGS) entry which is preliminary data.</text>
</comment>
<reference evidence="1" key="1">
    <citation type="journal article" date="2014" name="Front. Microbiol.">
        <title>High frequency of phylogenetically diverse reductive dehalogenase-homologous genes in deep subseafloor sedimentary metagenomes.</title>
        <authorList>
            <person name="Kawai M."/>
            <person name="Futagami T."/>
            <person name="Toyoda A."/>
            <person name="Takaki Y."/>
            <person name="Nishi S."/>
            <person name="Hori S."/>
            <person name="Arai W."/>
            <person name="Tsubouchi T."/>
            <person name="Morono Y."/>
            <person name="Uchiyama I."/>
            <person name="Ito T."/>
            <person name="Fujiyama A."/>
            <person name="Inagaki F."/>
            <person name="Takami H."/>
        </authorList>
    </citation>
    <scope>NUCLEOTIDE SEQUENCE</scope>
    <source>
        <strain evidence="1">Expedition CK06-06</strain>
    </source>
</reference>
<evidence type="ECO:0000313" key="1">
    <source>
        <dbReference type="EMBL" id="GAI21914.1"/>
    </source>
</evidence>
<dbReference type="AlphaFoldDB" id="X1NTC7"/>
<organism evidence="1">
    <name type="scientific">marine sediment metagenome</name>
    <dbReference type="NCBI Taxonomy" id="412755"/>
    <lineage>
        <taxon>unclassified sequences</taxon>
        <taxon>metagenomes</taxon>
        <taxon>ecological metagenomes</taxon>
    </lineage>
</organism>
<feature type="non-terminal residue" evidence="1">
    <location>
        <position position="67"/>
    </location>
</feature>
<sequence>MGIQIKCPICRNFETKRVFNAIVRDKYQAEYRFCDQCRFLFVERPSWLSEAYKEPINIYDTGIMARN</sequence>
<protein>
    <submittedName>
        <fullName evidence="1">Uncharacterized protein</fullName>
    </submittedName>
</protein>
<proteinExistence type="predicted"/>